<reference evidence="1" key="2">
    <citation type="journal article" date="2015" name="Data Brief">
        <title>Shoot transcriptome of the giant reed, Arundo donax.</title>
        <authorList>
            <person name="Barrero R.A."/>
            <person name="Guerrero F.D."/>
            <person name="Moolhuijzen P."/>
            <person name="Goolsby J.A."/>
            <person name="Tidwell J."/>
            <person name="Bellgard S.E."/>
            <person name="Bellgard M.I."/>
        </authorList>
    </citation>
    <scope>NUCLEOTIDE SEQUENCE</scope>
    <source>
        <tissue evidence="1">Shoot tissue taken approximately 20 cm above the soil surface</tissue>
    </source>
</reference>
<proteinExistence type="predicted"/>
<reference evidence="1" key="1">
    <citation type="submission" date="2014-09" db="EMBL/GenBank/DDBJ databases">
        <authorList>
            <person name="Magalhaes I.L.F."/>
            <person name="Oliveira U."/>
            <person name="Santos F.R."/>
            <person name="Vidigal T.H.D.A."/>
            <person name="Brescovit A.D."/>
            <person name="Santos A.J."/>
        </authorList>
    </citation>
    <scope>NUCLEOTIDE SEQUENCE</scope>
    <source>
        <tissue evidence="1">Shoot tissue taken approximately 20 cm above the soil surface</tissue>
    </source>
</reference>
<evidence type="ECO:0000313" key="1">
    <source>
        <dbReference type="EMBL" id="JAD47555.1"/>
    </source>
</evidence>
<organism evidence="1">
    <name type="scientific">Arundo donax</name>
    <name type="common">Giant reed</name>
    <name type="synonym">Donax arundinaceus</name>
    <dbReference type="NCBI Taxonomy" id="35708"/>
    <lineage>
        <taxon>Eukaryota</taxon>
        <taxon>Viridiplantae</taxon>
        <taxon>Streptophyta</taxon>
        <taxon>Embryophyta</taxon>
        <taxon>Tracheophyta</taxon>
        <taxon>Spermatophyta</taxon>
        <taxon>Magnoliopsida</taxon>
        <taxon>Liliopsida</taxon>
        <taxon>Poales</taxon>
        <taxon>Poaceae</taxon>
        <taxon>PACMAD clade</taxon>
        <taxon>Arundinoideae</taxon>
        <taxon>Arundineae</taxon>
        <taxon>Arundo</taxon>
    </lineage>
</organism>
<dbReference type="EMBL" id="GBRH01250340">
    <property type="protein sequence ID" value="JAD47555.1"/>
    <property type="molecule type" value="Transcribed_RNA"/>
</dbReference>
<sequence length="60" mass="6747">MVFIVERSHDVVDTWACSIENARVAVLPNEPSAHDNKSIQSFPLILLNFLDCLPPPVCKR</sequence>
<protein>
    <submittedName>
        <fullName evidence="1">Uncharacterized protein</fullName>
    </submittedName>
</protein>
<name>A0A0A9AF22_ARUDO</name>
<accession>A0A0A9AF22</accession>
<dbReference type="AlphaFoldDB" id="A0A0A9AF22"/>